<feature type="compositionally biased region" description="Basic residues" evidence="1">
    <location>
        <begin position="46"/>
        <end position="56"/>
    </location>
</feature>
<accession>A0ABR3J7S8</accession>
<feature type="region of interest" description="Disordered" evidence="1">
    <location>
        <begin position="35"/>
        <end position="98"/>
    </location>
</feature>
<feature type="compositionally biased region" description="Basic residues" evidence="1">
    <location>
        <begin position="242"/>
        <end position="251"/>
    </location>
</feature>
<feature type="compositionally biased region" description="Polar residues" evidence="1">
    <location>
        <begin position="313"/>
        <end position="327"/>
    </location>
</feature>
<name>A0ABR3J7S8_9AGAR</name>
<proteinExistence type="predicted"/>
<reference evidence="3" key="1">
    <citation type="submission" date="2024-06" db="EMBL/GenBank/DDBJ databases">
        <title>Multi-omics analyses provide insights into the biosynthesis of the anticancer antibiotic pleurotin in Hohenbuehelia grisea.</title>
        <authorList>
            <person name="Weaver J.A."/>
            <person name="Alberti F."/>
        </authorList>
    </citation>
    <scope>NUCLEOTIDE SEQUENCE [LARGE SCALE GENOMIC DNA]</scope>
    <source>
        <strain evidence="3">T-177</strain>
    </source>
</reference>
<feature type="compositionally biased region" description="Basic residues" evidence="1">
    <location>
        <begin position="185"/>
        <end position="198"/>
    </location>
</feature>
<dbReference type="Proteomes" id="UP001556367">
    <property type="component" value="Unassembled WGS sequence"/>
</dbReference>
<dbReference type="PROSITE" id="PS51257">
    <property type="entry name" value="PROKAR_LIPOPROTEIN"/>
    <property type="match status" value="1"/>
</dbReference>
<evidence type="ECO:0000313" key="2">
    <source>
        <dbReference type="EMBL" id="KAL0951708.1"/>
    </source>
</evidence>
<protein>
    <recommendedName>
        <fullName evidence="4">Transmembrane protein</fullName>
    </recommendedName>
</protein>
<feature type="compositionally biased region" description="Polar residues" evidence="1">
    <location>
        <begin position="337"/>
        <end position="350"/>
    </location>
</feature>
<sequence>MPHPVRSILVCTAGLLYGCMGFCLSVLAAAFNAVTPATPSSPHPEKPHHLRRPIHSRPRDRSASRSRQQDHLSPRHSIETALSSEPPQTPGRGSPALHIPLVESPTEISHSLGQENTGSPPHDYFTDSAVHMQRKSRAKIAFSPETRPRLLEAASAPAPVASSQGDDDTHHAQSADERVSSGFKLHFKRSWTERRRKASTPATLSPASPDLLLDRSSTLPSLVTPPSPLSPKVGVKSSKSLCPKKRSKTLRKAPSAPAGELPTLQKCSTSLSISKADKKRPPPLRTHPYEAPYFFPIPGSEAAMDYAPRARSPRQTLSASPPSTQKPLPSPTRRASHLTTSSSSAVKPQS</sequence>
<evidence type="ECO:0008006" key="4">
    <source>
        <dbReference type="Google" id="ProtNLM"/>
    </source>
</evidence>
<evidence type="ECO:0000256" key="1">
    <source>
        <dbReference type="SAM" id="MobiDB-lite"/>
    </source>
</evidence>
<gene>
    <name evidence="2" type="ORF">HGRIS_008383</name>
</gene>
<dbReference type="EMBL" id="JASNQZ010000011">
    <property type="protein sequence ID" value="KAL0951708.1"/>
    <property type="molecule type" value="Genomic_DNA"/>
</dbReference>
<comment type="caution">
    <text evidence="2">The sequence shown here is derived from an EMBL/GenBank/DDBJ whole genome shotgun (WGS) entry which is preliminary data.</text>
</comment>
<feature type="region of interest" description="Disordered" evidence="1">
    <location>
        <begin position="153"/>
        <end position="350"/>
    </location>
</feature>
<feature type="compositionally biased region" description="Basic and acidic residues" evidence="1">
    <location>
        <begin position="167"/>
        <end position="179"/>
    </location>
</feature>
<evidence type="ECO:0000313" key="3">
    <source>
        <dbReference type="Proteomes" id="UP001556367"/>
    </source>
</evidence>
<feature type="compositionally biased region" description="Basic and acidic residues" evidence="1">
    <location>
        <begin position="57"/>
        <end position="78"/>
    </location>
</feature>
<organism evidence="2 3">
    <name type="scientific">Hohenbuehelia grisea</name>
    <dbReference type="NCBI Taxonomy" id="104357"/>
    <lineage>
        <taxon>Eukaryota</taxon>
        <taxon>Fungi</taxon>
        <taxon>Dikarya</taxon>
        <taxon>Basidiomycota</taxon>
        <taxon>Agaricomycotina</taxon>
        <taxon>Agaricomycetes</taxon>
        <taxon>Agaricomycetidae</taxon>
        <taxon>Agaricales</taxon>
        <taxon>Pleurotineae</taxon>
        <taxon>Pleurotaceae</taxon>
        <taxon>Hohenbuehelia</taxon>
    </lineage>
</organism>
<feature type="compositionally biased region" description="Low complexity" evidence="1">
    <location>
        <begin position="153"/>
        <end position="163"/>
    </location>
</feature>
<keyword evidence="3" id="KW-1185">Reference proteome</keyword>